<sequence length="147" mass="15902">MTTSLQTSSRVLPLHQSHQARPTTVPAVFRAAARLLARNGHYQGDYCPDPFDRRSTSPHAERPLSIVAAIRCVASPGGDNPHYISELSELAVKVLAGRLEVDGEPAWNNEPFWLQTHVAHWGDVEGRTTESAVAVLEAAADANEVAA</sequence>
<dbReference type="InterPro" id="IPR045677">
    <property type="entry name" value="DUF6197"/>
</dbReference>
<organism evidence="1 2">
    <name type="scientific">Streptomyces bullii</name>
    <dbReference type="NCBI Taxonomy" id="349910"/>
    <lineage>
        <taxon>Bacteria</taxon>
        <taxon>Bacillati</taxon>
        <taxon>Actinomycetota</taxon>
        <taxon>Actinomycetes</taxon>
        <taxon>Kitasatosporales</taxon>
        <taxon>Streptomycetaceae</taxon>
        <taxon>Streptomyces</taxon>
    </lineage>
</organism>
<protein>
    <submittedName>
        <fullName evidence="1">Uncharacterized protein</fullName>
    </submittedName>
</protein>
<proteinExistence type="predicted"/>
<evidence type="ECO:0000313" key="2">
    <source>
        <dbReference type="Proteomes" id="UP001596154"/>
    </source>
</evidence>
<comment type="caution">
    <text evidence="1">The sequence shown here is derived from an EMBL/GenBank/DDBJ whole genome shotgun (WGS) entry which is preliminary data.</text>
</comment>
<reference evidence="2" key="1">
    <citation type="journal article" date="2019" name="Int. J. Syst. Evol. Microbiol.">
        <title>The Global Catalogue of Microorganisms (GCM) 10K type strain sequencing project: providing services to taxonomists for standard genome sequencing and annotation.</title>
        <authorList>
            <consortium name="The Broad Institute Genomics Platform"/>
            <consortium name="The Broad Institute Genome Sequencing Center for Infectious Disease"/>
            <person name="Wu L."/>
            <person name="Ma J."/>
        </authorList>
    </citation>
    <scope>NUCLEOTIDE SEQUENCE [LARGE SCALE GENOMIC DNA]</scope>
    <source>
        <strain evidence="2">CGMCC 4.7248</strain>
    </source>
</reference>
<accession>A0ABW0ULU8</accession>
<name>A0ABW0ULU8_9ACTN</name>
<dbReference type="Pfam" id="PF19698">
    <property type="entry name" value="DUF6197"/>
    <property type="match status" value="1"/>
</dbReference>
<gene>
    <name evidence="1" type="ORF">ACFPZJ_07310</name>
</gene>
<keyword evidence="2" id="KW-1185">Reference proteome</keyword>
<evidence type="ECO:0000313" key="1">
    <source>
        <dbReference type="EMBL" id="MFC5633602.1"/>
    </source>
</evidence>
<dbReference type="EMBL" id="JBHSNY010000002">
    <property type="protein sequence ID" value="MFC5633602.1"/>
    <property type="molecule type" value="Genomic_DNA"/>
</dbReference>
<dbReference type="Proteomes" id="UP001596154">
    <property type="component" value="Unassembled WGS sequence"/>
</dbReference>
<dbReference type="RefSeq" id="WP_381018777.1">
    <property type="nucleotide sequence ID" value="NZ_JBHSNY010000002.1"/>
</dbReference>